<dbReference type="EMBL" id="ML995820">
    <property type="protein sequence ID" value="KAF2771363.1"/>
    <property type="molecule type" value="Genomic_DNA"/>
</dbReference>
<proteinExistence type="predicted"/>
<protein>
    <submittedName>
        <fullName evidence="2">Uncharacterized protein</fullName>
    </submittedName>
</protein>
<evidence type="ECO:0000313" key="2">
    <source>
        <dbReference type="EMBL" id="KAF2771363.1"/>
    </source>
</evidence>
<gene>
    <name evidence="2" type="ORF">EJ03DRAFT_349764</name>
</gene>
<dbReference type="AlphaFoldDB" id="A0A6G1LEI7"/>
<keyword evidence="3" id="KW-1185">Reference proteome</keyword>
<evidence type="ECO:0000256" key="1">
    <source>
        <dbReference type="SAM" id="MobiDB-lite"/>
    </source>
</evidence>
<evidence type="ECO:0000313" key="3">
    <source>
        <dbReference type="Proteomes" id="UP000799436"/>
    </source>
</evidence>
<sequence length="315" mass="34969">MFYNKENICLVLVANPELEIVDGQIVLKTSADTADKNVLQPSADAASTKSVNTSRSKKRAAAVQEGPASKVDRTEPASDEPAAASQGAALLSIEPQEMFDRFQAAAKKALSPLRRQALQKFLTLMKQERQHIASRQHRIDSTVDAFHTQEPRVHKREQGGLQKPSGKANARLGVVMHYPTFLKSVSEFFDEHNPCVRMLIKKGFKAENSFAFDLHWRKEQSMAQDGQCSRTNYPPAVEKYDFDFEDREASGLSIAEAICAHHVALTLGKAGRKDLSSIEYPVRKVEDLGGRIHATERFSELDQSNLAPLAAKHTD</sequence>
<name>A0A6G1LEI7_9PEZI</name>
<accession>A0A6G1LEI7</accession>
<reference evidence="2" key="1">
    <citation type="journal article" date="2020" name="Stud. Mycol.">
        <title>101 Dothideomycetes genomes: a test case for predicting lifestyles and emergence of pathogens.</title>
        <authorList>
            <person name="Haridas S."/>
            <person name="Albert R."/>
            <person name="Binder M."/>
            <person name="Bloem J."/>
            <person name="Labutti K."/>
            <person name="Salamov A."/>
            <person name="Andreopoulos B."/>
            <person name="Baker S."/>
            <person name="Barry K."/>
            <person name="Bills G."/>
            <person name="Bluhm B."/>
            <person name="Cannon C."/>
            <person name="Castanera R."/>
            <person name="Culley D."/>
            <person name="Daum C."/>
            <person name="Ezra D."/>
            <person name="Gonzalez J."/>
            <person name="Henrissat B."/>
            <person name="Kuo A."/>
            <person name="Liang C."/>
            <person name="Lipzen A."/>
            <person name="Lutzoni F."/>
            <person name="Magnuson J."/>
            <person name="Mondo S."/>
            <person name="Nolan M."/>
            <person name="Ohm R."/>
            <person name="Pangilinan J."/>
            <person name="Park H.-J."/>
            <person name="Ramirez L."/>
            <person name="Alfaro M."/>
            <person name="Sun H."/>
            <person name="Tritt A."/>
            <person name="Yoshinaga Y."/>
            <person name="Zwiers L.-H."/>
            <person name="Turgeon B."/>
            <person name="Goodwin S."/>
            <person name="Spatafora J."/>
            <person name="Crous P."/>
            <person name="Grigoriev I."/>
        </authorList>
    </citation>
    <scope>NUCLEOTIDE SEQUENCE</scope>
    <source>
        <strain evidence="2">CBS 116005</strain>
    </source>
</reference>
<feature type="region of interest" description="Disordered" evidence="1">
    <location>
        <begin position="38"/>
        <end position="85"/>
    </location>
</feature>
<feature type="compositionally biased region" description="Polar residues" evidence="1">
    <location>
        <begin position="45"/>
        <end position="54"/>
    </location>
</feature>
<organism evidence="2 3">
    <name type="scientific">Teratosphaeria nubilosa</name>
    <dbReference type="NCBI Taxonomy" id="161662"/>
    <lineage>
        <taxon>Eukaryota</taxon>
        <taxon>Fungi</taxon>
        <taxon>Dikarya</taxon>
        <taxon>Ascomycota</taxon>
        <taxon>Pezizomycotina</taxon>
        <taxon>Dothideomycetes</taxon>
        <taxon>Dothideomycetidae</taxon>
        <taxon>Mycosphaerellales</taxon>
        <taxon>Teratosphaeriaceae</taxon>
        <taxon>Teratosphaeria</taxon>
    </lineage>
</organism>
<dbReference type="Proteomes" id="UP000799436">
    <property type="component" value="Unassembled WGS sequence"/>
</dbReference>